<evidence type="ECO:0000256" key="6">
    <source>
        <dbReference type="ARBA" id="ARBA00023136"/>
    </source>
</evidence>
<dbReference type="RefSeq" id="WP_176029488.1">
    <property type="nucleotide sequence ID" value="NZ_JBHSJV010000001.1"/>
</dbReference>
<feature type="transmembrane region" description="Helical" evidence="8">
    <location>
        <begin position="162"/>
        <end position="183"/>
    </location>
</feature>
<dbReference type="InterPro" id="IPR022764">
    <property type="entry name" value="Peptidase_S54_rhomboid_dom"/>
</dbReference>
<dbReference type="Proteomes" id="UP001597459">
    <property type="component" value="Unassembled WGS sequence"/>
</dbReference>
<keyword evidence="6 8" id="KW-0472">Membrane</keyword>
<evidence type="ECO:0000256" key="2">
    <source>
        <dbReference type="ARBA" id="ARBA00009045"/>
    </source>
</evidence>
<feature type="domain" description="Peptidase S54 rhomboid" evidence="9">
    <location>
        <begin position="65"/>
        <end position="210"/>
    </location>
</feature>
<keyword evidence="4 11" id="KW-0378">Hydrolase</keyword>
<dbReference type="InterPro" id="IPR035952">
    <property type="entry name" value="Rhomboid-like_sf"/>
</dbReference>
<feature type="transmembrane region" description="Helical" evidence="8">
    <location>
        <begin position="195"/>
        <end position="211"/>
    </location>
</feature>
<feature type="compositionally biased region" description="Basic and acidic residues" evidence="7">
    <location>
        <begin position="257"/>
        <end position="266"/>
    </location>
</feature>
<gene>
    <name evidence="11" type="ORF">ACFSTE_03845</name>
</gene>
<reference evidence="12" key="1">
    <citation type="journal article" date="2019" name="Int. J. Syst. Evol. Microbiol.">
        <title>The Global Catalogue of Microorganisms (GCM) 10K type strain sequencing project: providing services to taxonomists for standard genome sequencing and annotation.</title>
        <authorList>
            <consortium name="The Broad Institute Genomics Platform"/>
            <consortium name="The Broad Institute Genome Sequencing Center for Infectious Disease"/>
            <person name="Wu L."/>
            <person name="Ma J."/>
        </authorList>
    </citation>
    <scope>NUCLEOTIDE SEQUENCE [LARGE SCALE GENOMIC DNA]</scope>
    <source>
        <strain evidence="12">KCTC 42423</strain>
    </source>
</reference>
<dbReference type="Gene3D" id="1.20.1540.10">
    <property type="entry name" value="Rhomboid-like"/>
    <property type="match status" value="1"/>
</dbReference>
<dbReference type="Pfam" id="PF20216">
    <property type="entry name" value="DUF6576"/>
    <property type="match status" value="1"/>
</dbReference>
<dbReference type="PANTHER" id="PTHR43731:SF14">
    <property type="entry name" value="PRESENILIN-ASSOCIATED RHOMBOID-LIKE PROTEIN, MITOCHONDRIAL"/>
    <property type="match status" value="1"/>
</dbReference>
<evidence type="ECO:0000259" key="10">
    <source>
        <dbReference type="Pfam" id="PF20216"/>
    </source>
</evidence>
<keyword evidence="12" id="KW-1185">Reference proteome</keyword>
<feature type="region of interest" description="Disordered" evidence="7">
    <location>
        <begin position="240"/>
        <end position="266"/>
    </location>
</feature>
<dbReference type="InterPro" id="IPR046483">
    <property type="entry name" value="DUF6576"/>
</dbReference>
<evidence type="ECO:0000256" key="5">
    <source>
        <dbReference type="ARBA" id="ARBA00022989"/>
    </source>
</evidence>
<feature type="domain" description="DUF6576" evidence="10">
    <location>
        <begin position="263"/>
        <end position="290"/>
    </location>
</feature>
<protein>
    <submittedName>
        <fullName evidence="11">Rhomboid family intramembrane serine protease</fullName>
        <ecNumber evidence="11">3.4.21.105</ecNumber>
    </submittedName>
</protein>
<evidence type="ECO:0000256" key="3">
    <source>
        <dbReference type="ARBA" id="ARBA00022692"/>
    </source>
</evidence>
<dbReference type="EMBL" id="JBHULX010000002">
    <property type="protein sequence ID" value="MFD2589949.1"/>
    <property type="molecule type" value="Genomic_DNA"/>
</dbReference>
<evidence type="ECO:0000313" key="12">
    <source>
        <dbReference type="Proteomes" id="UP001597459"/>
    </source>
</evidence>
<evidence type="ECO:0000256" key="8">
    <source>
        <dbReference type="SAM" id="Phobius"/>
    </source>
</evidence>
<evidence type="ECO:0000256" key="4">
    <source>
        <dbReference type="ARBA" id="ARBA00022801"/>
    </source>
</evidence>
<feature type="transmembrane region" description="Helical" evidence="8">
    <location>
        <begin position="107"/>
        <end position="126"/>
    </location>
</feature>
<evidence type="ECO:0000256" key="1">
    <source>
        <dbReference type="ARBA" id="ARBA00004141"/>
    </source>
</evidence>
<keyword evidence="11" id="KW-0645">Protease</keyword>
<evidence type="ECO:0000313" key="11">
    <source>
        <dbReference type="EMBL" id="MFD2589949.1"/>
    </source>
</evidence>
<dbReference type="PANTHER" id="PTHR43731">
    <property type="entry name" value="RHOMBOID PROTEASE"/>
    <property type="match status" value="1"/>
</dbReference>
<feature type="transmembrane region" description="Helical" evidence="8">
    <location>
        <begin position="77"/>
        <end position="95"/>
    </location>
</feature>
<evidence type="ECO:0000256" key="7">
    <source>
        <dbReference type="SAM" id="MobiDB-lite"/>
    </source>
</evidence>
<dbReference type="SUPFAM" id="SSF144091">
    <property type="entry name" value="Rhomboid-like"/>
    <property type="match status" value="1"/>
</dbReference>
<comment type="similarity">
    <text evidence="2">Belongs to the peptidase S54 family.</text>
</comment>
<comment type="subcellular location">
    <subcellularLocation>
        <location evidence="1">Membrane</location>
        <topology evidence="1">Multi-pass membrane protein</topology>
    </subcellularLocation>
</comment>
<dbReference type="GO" id="GO:0008233">
    <property type="term" value="F:peptidase activity"/>
    <property type="evidence" value="ECO:0007669"/>
    <property type="project" value="UniProtKB-KW"/>
</dbReference>
<feature type="transmembrane region" description="Helical" evidence="8">
    <location>
        <begin position="21"/>
        <end position="41"/>
    </location>
</feature>
<dbReference type="EC" id="3.4.21.105" evidence="11"/>
<comment type="caution">
    <text evidence="11">The sequence shown here is derived from an EMBL/GenBank/DDBJ whole genome shotgun (WGS) entry which is preliminary data.</text>
</comment>
<feature type="transmembrane region" description="Helical" evidence="8">
    <location>
        <begin position="138"/>
        <end position="155"/>
    </location>
</feature>
<name>A0ABW5N4E8_9FLAO</name>
<dbReference type="Pfam" id="PF01694">
    <property type="entry name" value="Rhomboid"/>
    <property type="match status" value="1"/>
</dbReference>
<proteinExistence type="inferred from homology"/>
<dbReference type="GO" id="GO:0006508">
    <property type="term" value="P:proteolysis"/>
    <property type="evidence" value="ECO:0007669"/>
    <property type="project" value="UniProtKB-KW"/>
</dbReference>
<evidence type="ECO:0000259" key="9">
    <source>
        <dbReference type="Pfam" id="PF01694"/>
    </source>
</evidence>
<sequence length="296" mass="33720">MALLDDLKRKYSLASMSERLIAINLIIFVCYHLINTSLRLFQVKAFDLNTWLAFPQEVSELLIKPWTLFSYAFFHEGLWHILLNMIVFHFSARFFSTYFSGKRLLTVYLLGGVCGAVLFSLAYGVFPLFESISANNLRGASGAIMAVMFVVVGYAPHLKVRLFFLGEISFWWIALFFVMQDIISIPTMENSGGNFAHLGGALFGYIYALQLKKGNDIGAWFEKWMDSLVSFFKPKKKSPLKTVHKTHKTSKNTSRSSRAERPNQKEIDAILDKISKSGYESLTKKEKDLLFKAGKE</sequence>
<keyword evidence="3 8" id="KW-0812">Transmembrane</keyword>
<dbReference type="InterPro" id="IPR050925">
    <property type="entry name" value="Rhomboid_protease_S54"/>
</dbReference>
<accession>A0ABW5N4E8</accession>
<keyword evidence="5 8" id="KW-1133">Transmembrane helix</keyword>
<organism evidence="11 12">
    <name type="scientific">Aquimarina hainanensis</name>
    <dbReference type="NCBI Taxonomy" id="1578017"/>
    <lineage>
        <taxon>Bacteria</taxon>
        <taxon>Pseudomonadati</taxon>
        <taxon>Bacteroidota</taxon>
        <taxon>Flavobacteriia</taxon>
        <taxon>Flavobacteriales</taxon>
        <taxon>Flavobacteriaceae</taxon>
        <taxon>Aquimarina</taxon>
    </lineage>
</organism>
<feature type="compositionally biased region" description="Basic residues" evidence="7">
    <location>
        <begin position="240"/>
        <end position="250"/>
    </location>
</feature>